<dbReference type="InterPro" id="IPR000644">
    <property type="entry name" value="CBS_dom"/>
</dbReference>
<dbReference type="PROSITE" id="PS00676">
    <property type="entry name" value="SIGMA54_INTERACT_2"/>
    <property type="match status" value="1"/>
</dbReference>
<dbReference type="SMART" id="SM00116">
    <property type="entry name" value="CBS"/>
    <property type="match status" value="2"/>
</dbReference>
<accession>A0A1I6DK50</accession>
<dbReference type="SMART" id="SM00382">
    <property type="entry name" value="AAA"/>
    <property type="match status" value="1"/>
</dbReference>
<keyword evidence="1" id="KW-0547">Nucleotide-binding</keyword>
<evidence type="ECO:0000256" key="4">
    <source>
        <dbReference type="ARBA" id="ARBA00023015"/>
    </source>
</evidence>
<keyword evidence="5 11" id="KW-0238">DNA-binding</keyword>
<dbReference type="InterPro" id="IPR025944">
    <property type="entry name" value="Sigma_54_int_dom_CS"/>
</dbReference>
<keyword evidence="3" id="KW-0067">ATP-binding</keyword>
<dbReference type="InterPro" id="IPR030828">
    <property type="entry name" value="HTH_TyrR"/>
</dbReference>
<keyword evidence="6" id="KW-0804">Transcription</keyword>
<evidence type="ECO:0000313" key="12">
    <source>
        <dbReference type="Proteomes" id="UP000199584"/>
    </source>
</evidence>
<dbReference type="GO" id="GO:0005524">
    <property type="term" value="F:ATP binding"/>
    <property type="evidence" value="ECO:0007669"/>
    <property type="project" value="UniProtKB-KW"/>
</dbReference>
<dbReference type="Proteomes" id="UP000199584">
    <property type="component" value="Unassembled WGS sequence"/>
</dbReference>
<evidence type="ECO:0000256" key="6">
    <source>
        <dbReference type="ARBA" id="ARBA00023163"/>
    </source>
</evidence>
<dbReference type="Gene3D" id="1.10.8.60">
    <property type="match status" value="1"/>
</dbReference>
<dbReference type="InterPro" id="IPR027417">
    <property type="entry name" value="P-loop_NTPase"/>
</dbReference>
<dbReference type="InterPro" id="IPR025662">
    <property type="entry name" value="Sigma_54_int_dom_ATP-bd_1"/>
</dbReference>
<dbReference type="SUPFAM" id="SSF55785">
    <property type="entry name" value="PYP-like sensor domain (PAS domain)"/>
    <property type="match status" value="1"/>
</dbReference>
<dbReference type="InterPro" id="IPR009057">
    <property type="entry name" value="Homeodomain-like_sf"/>
</dbReference>
<name>A0A1I6DK50_9FIRM</name>
<evidence type="ECO:0000256" key="1">
    <source>
        <dbReference type="ARBA" id="ARBA00022741"/>
    </source>
</evidence>
<dbReference type="FunFam" id="3.40.50.300:FF:000006">
    <property type="entry name" value="DNA-binding transcriptional regulator NtrC"/>
    <property type="match status" value="1"/>
</dbReference>
<proteinExistence type="predicted"/>
<dbReference type="STRING" id="39060.SAMN05660706_11285"/>
<dbReference type="AlphaFoldDB" id="A0A1I6DK50"/>
<keyword evidence="4" id="KW-0805">Transcription regulation</keyword>
<keyword evidence="8" id="KW-0129">CBS domain</keyword>
<dbReference type="Gene3D" id="1.10.10.60">
    <property type="entry name" value="Homeodomain-like"/>
    <property type="match status" value="1"/>
</dbReference>
<evidence type="ECO:0000256" key="8">
    <source>
        <dbReference type="PROSITE-ProRule" id="PRU00703"/>
    </source>
</evidence>
<reference evidence="12" key="1">
    <citation type="submission" date="2016-10" db="EMBL/GenBank/DDBJ databases">
        <authorList>
            <person name="Varghese N."/>
            <person name="Submissions S."/>
        </authorList>
    </citation>
    <scope>NUCLEOTIDE SEQUENCE [LARGE SCALE GENOMIC DNA]</scope>
    <source>
        <strain evidence="12">DSM 3669</strain>
    </source>
</reference>
<evidence type="ECO:0000259" key="9">
    <source>
        <dbReference type="PROSITE" id="PS50045"/>
    </source>
</evidence>
<evidence type="ECO:0000256" key="5">
    <source>
        <dbReference type="ARBA" id="ARBA00023125"/>
    </source>
</evidence>
<evidence type="ECO:0000259" key="10">
    <source>
        <dbReference type="PROSITE" id="PS51371"/>
    </source>
</evidence>
<evidence type="ECO:0000313" key="11">
    <source>
        <dbReference type="EMBL" id="SFR05738.1"/>
    </source>
</evidence>
<evidence type="ECO:0000256" key="7">
    <source>
        <dbReference type="ARBA" id="ARBA00029500"/>
    </source>
</evidence>
<feature type="domain" description="CBS" evidence="10">
    <location>
        <begin position="71"/>
        <end position="127"/>
    </location>
</feature>
<dbReference type="PROSITE" id="PS51371">
    <property type="entry name" value="CBS"/>
    <property type="match status" value="2"/>
</dbReference>
<sequence length="567" mass="63829">MKVSQFMTGNPVTLKESDTIKQAAELFTRHFIDGAPVVDGAGKISGIFTKNHLYRAIINSYAPETAVSCLMKRDVISIDVDMPAEKAWQIAQEKHIGRFPVVDRSGALVAMMTRTNLVRAFSKTTELYEELNAVINSSYDGIVVVDESGTVVQRNRAFEKMGLQVNESIINFARQAIEKSNAVTRLYQLEDGRELLLTANPVRGSSERKTTKVVINCRDISELNKLRREVAASRELSEIYHLELETLRAKYLGHTLVCESQVMRNILDLAIRVAKVDSTILILGESGVGKDVVTRLIHKAGRRSAEPFIRINCGAIPENLLESELFGYQPGAFTGARREGKPGLLELAHKGTLFLDEIAELPLALQVKLLNVIQDREVTRLGGVKPMPVDVRIIAATNKNLAAMVKKGRFRTDLYYRLHVVPITIPPLRERRSDIPALVIHFLRKFNEKYHLNKSISAETMEYLTRYHWPGNVRELENLIERLMVINTHDTIGPRDLPTVFLRSGGKSTLNAGENGCGSEKELIEELYRRLQSTRKVAEVLGVHQSTVVRKMKKYNIKVIKINEQRV</sequence>
<dbReference type="Gene3D" id="3.40.50.300">
    <property type="entry name" value="P-loop containing nucleotide triphosphate hydrolases"/>
    <property type="match status" value="1"/>
</dbReference>
<dbReference type="InterPro" id="IPR046342">
    <property type="entry name" value="CBS_dom_sf"/>
</dbReference>
<dbReference type="InterPro" id="IPR003593">
    <property type="entry name" value="AAA+_ATPase"/>
</dbReference>
<dbReference type="Gene3D" id="3.10.580.10">
    <property type="entry name" value="CBS-domain"/>
    <property type="match status" value="1"/>
</dbReference>
<dbReference type="InterPro" id="IPR058031">
    <property type="entry name" value="AAA_lid_NorR"/>
</dbReference>
<dbReference type="Pfam" id="PF25601">
    <property type="entry name" value="AAA_lid_14"/>
    <property type="match status" value="1"/>
</dbReference>
<dbReference type="GO" id="GO:0003677">
    <property type="term" value="F:DNA binding"/>
    <property type="evidence" value="ECO:0007669"/>
    <property type="project" value="UniProtKB-KW"/>
</dbReference>
<protein>
    <recommendedName>
        <fullName evidence="7">HTH-type transcriptional regulatory protein TyrR</fullName>
    </recommendedName>
</protein>
<dbReference type="CDD" id="cd02205">
    <property type="entry name" value="CBS_pair_SF"/>
    <property type="match status" value="1"/>
</dbReference>
<dbReference type="CDD" id="cd00009">
    <property type="entry name" value="AAA"/>
    <property type="match status" value="1"/>
</dbReference>
<dbReference type="PANTHER" id="PTHR32071">
    <property type="entry name" value="TRANSCRIPTIONAL REGULATORY PROTEIN"/>
    <property type="match status" value="1"/>
</dbReference>
<dbReference type="Gene3D" id="3.30.450.20">
    <property type="entry name" value="PAS domain"/>
    <property type="match status" value="1"/>
</dbReference>
<dbReference type="SUPFAM" id="SSF46689">
    <property type="entry name" value="Homeodomain-like"/>
    <property type="match status" value="1"/>
</dbReference>
<dbReference type="InterPro" id="IPR035965">
    <property type="entry name" value="PAS-like_dom_sf"/>
</dbReference>
<dbReference type="GO" id="GO:0006355">
    <property type="term" value="P:regulation of DNA-templated transcription"/>
    <property type="evidence" value="ECO:0007669"/>
    <property type="project" value="InterPro"/>
</dbReference>
<dbReference type="PROSITE" id="PS00688">
    <property type="entry name" value="SIGMA54_INTERACT_3"/>
    <property type="match status" value="1"/>
</dbReference>
<dbReference type="SUPFAM" id="SSF52540">
    <property type="entry name" value="P-loop containing nucleoside triphosphate hydrolases"/>
    <property type="match status" value="1"/>
</dbReference>
<dbReference type="Pfam" id="PF00571">
    <property type="entry name" value="CBS"/>
    <property type="match status" value="2"/>
</dbReference>
<evidence type="ECO:0000256" key="2">
    <source>
        <dbReference type="ARBA" id="ARBA00022797"/>
    </source>
</evidence>
<keyword evidence="2" id="KW-0058">Aromatic hydrocarbons catabolism</keyword>
<evidence type="ECO:0000256" key="3">
    <source>
        <dbReference type="ARBA" id="ARBA00022840"/>
    </source>
</evidence>
<gene>
    <name evidence="11" type="ORF">SAMN05660706_11285</name>
</gene>
<organism evidence="11 12">
    <name type="scientific">Desulfoscipio geothermicus DSM 3669</name>
    <dbReference type="NCBI Taxonomy" id="1121426"/>
    <lineage>
        <taxon>Bacteria</taxon>
        <taxon>Bacillati</taxon>
        <taxon>Bacillota</taxon>
        <taxon>Clostridia</taxon>
        <taxon>Eubacteriales</taxon>
        <taxon>Desulfallaceae</taxon>
        <taxon>Desulfoscipio</taxon>
    </lineage>
</organism>
<dbReference type="RefSeq" id="WP_165608242.1">
    <property type="nucleotide sequence ID" value="NZ_FOYM01000012.1"/>
</dbReference>
<dbReference type="PROSITE" id="PS50045">
    <property type="entry name" value="SIGMA54_INTERACT_4"/>
    <property type="match status" value="1"/>
</dbReference>
<dbReference type="Pfam" id="PF00158">
    <property type="entry name" value="Sigma54_activat"/>
    <property type="match status" value="1"/>
</dbReference>
<feature type="domain" description="CBS" evidence="10">
    <location>
        <begin position="7"/>
        <end position="64"/>
    </location>
</feature>
<dbReference type="SUPFAM" id="SSF54631">
    <property type="entry name" value="CBS-domain pair"/>
    <property type="match status" value="1"/>
</dbReference>
<dbReference type="EMBL" id="FOYM01000012">
    <property type="protein sequence ID" value="SFR05738.1"/>
    <property type="molecule type" value="Genomic_DNA"/>
</dbReference>
<dbReference type="InterPro" id="IPR025943">
    <property type="entry name" value="Sigma_54_int_dom_ATP-bd_2"/>
</dbReference>
<dbReference type="PANTHER" id="PTHR32071:SF57">
    <property type="entry name" value="C4-DICARBOXYLATE TRANSPORT TRANSCRIPTIONAL REGULATORY PROTEIN DCTD"/>
    <property type="match status" value="1"/>
</dbReference>
<feature type="domain" description="Sigma-54 factor interaction" evidence="9">
    <location>
        <begin position="256"/>
        <end position="485"/>
    </location>
</feature>
<dbReference type="PROSITE" id="PS00675">
    <property type="entry name" value="SIGMA54_INTERACT_1"/>
    <property type="match status" value="1"/>
</dbReference>
<keyword evidence="12" id="KW-1185">Reference proteome</keyword>
<dbReference type="InterPro" id="IPR002078">
    <property type="entry name" value="Sigma_54_int"/>
</dbReference>
<dbReference type="Pfam" id="PF18024">
    <property type="entry name" value="HTH_50"/>
    <property type="match status" value="1"/>
</dbReference>